<evidence type="ECO:0000256" key="1">
    <source>
        <dbReference type="SAM" id="Phobius"/>
    </source>
</evidence>
<keyword evidence="1" id="KW-0472">Membrane</keyword>
<reference evidence="2 3" key="1">
    <citation type="journal article" date="2023" name="Int. J. Mol. Sci.">
        <title>De Novo Assembly and Annotation of 11 Diverse Shrub Willow (Salix) Genomes Reveals Novel Gene Organization in Sex-Linked Regions.</title>
        <authorList>
            <person name="Hyden B."/>
            <person name="Feng K."/>
            <person name="Yates T.B."/>
            <person name="Jawdy S."/>
            <person name="Cereghino C."/>
            <person name="Smart L.B."/>
            <person name="Muchero W."/>
        </authorList>
    </citation>
    <scope>NUCLEOTIDE SEQUENCE [LARGE SCALE GENOMIC DNA]</scope>
    <source>
        <tissue evidence="2">Shoot tip</tissue>
    </source>
</reference>
<feature type="transmembrane region" description="Helical" evidence="1">
    <location>
        <begin position="98"/>
        <end position="121"/>
    </location>
</feature>
<dbReference type="Proteomes" id="UP001162972">
    <property type="component" value="Chromosome 17"/>
</dbReference>
<keyword evidence="3" id="KW-1185">Reference proteome</keyword>
<organism evidence="2 3">
    <name type="scientific">Salix udensis</name>
    <dbReference type="NCBI Taxonomy" id="889485"/>
    <lineage>
        <taxon>Eukaryota</taxon>
        <taxon>Viridiplantae</taxon>
        <taxon>Streptophyta</taxon>
        <taxon>Embryophyta</taxon>
        <taxon>Tracheophyta</taxon>
        <taxon>Spermatophyta</taxon>
        <taxon>Magnoliopsida</taxon>
        <taxon>eudicotyledons</taxon>
        <taxon>Gunneridae</taxon>
        <taxon>Pentapetalae</taxon>
        <taxon>rosids</taxon>
        <taxon>fabids</taxon>
        <taxon>Malpighiales</taxon>
        <taxon>Salicaceae</taxon>
        <taxon>Saliceae</taxon>
        <taxon>Salix</taxon>
    </lineage>
</organism>
<dbReference type="AlphaFoldDB" id="A0AAD6KDX7"/>
<keyword evidence="1" id="KW-1133">Transmembrane helix</keyword>
<comment type="caution">
    <text evidence="2">The sequence shown here is derived from an EMBL/GenBank/DDBJ whole genome shotgun (WGS) entry which is preliminary data.</text>
</comment>
<gene>
    <name evidence="2" type="ORF">OIU84_028995</name>
</gene>
<evidence type="ECO:0000313" key="2">
    <source>
        <dbReference type="EMBL" id="KAJ6421718.1"/>
    </source>
</evidence>
<evidence type="ECO:0000313" key="3">
    <source>
        <dbReference type="Proteomes" id="UP001162972"/>
    </source>
</evidence>
<protein>
    <submittedName>
        <fullName evidence="2">Uncharacterized protein</fullName>
    </submittedName>
</protein>
<dbReference type="EMBL" id="JAPFFJ010000008">
    <property type="protein sequence ID" value="KAJ6421718.1"/>
    <property type="molecule type" value="Genomic_DNA"/>
</dbReference>
<proteinExistence type="predicted"/>
<accession>A0AAD6KDX7</accession>
<sequence length="124" mass="13944">MVVSRHIVVIHNWSMQYFMTQLLCPFSPPLLSQTYTTNREKNGKKQGAASGCAQMDMEVHLWLSNAKIKELEETVGKRSRIQWGDEWGGVVSTCPLMAFVYGNIAAVTVIAAVNSHLLLFLQFQ</sequence>
<name>A0AAD6KDX7_9ROSI</name>
<keyword evidence="1" id="KW-0812">Transmembrane</keyword>